<protein>
    <recommendedName>
        <fullName evidence="3">Phosphoribosyltransferase domain-containing protein</fullName>
    </recommendedName>
</protein>
<dbReference type="InterPro" id="IPR029057">
    <property type="entry name" value="PRTase-like"/>
</dbReference>
<dbReference type="EMBL" id="MT774392">
    <property type="protein sequence ID" value="QOR59655.1"/>
    <property type="molecule type" value="Genomic_DNA"/>
</dbReference>
<dbReference type="RefSeq" id="YP_010111813.1">
    <property type="nucleotide sequence ID" value="NC_055885.1"/>
</dbReference>
<keyword evidence="2" id="KW-1185">Reference proteome</keyword>
<dbReference type="GeneID" id="65130265"/>
<dbReference type="Proteomes" id="UP000594055">
    <property type="component" value="Segment"/>
</dbReference>
<accession>A0A7M1RYY5</accession>
<organism evidence="1 2">
    <name type="scientific">uncultured phage cr128_1</name>
    <dbReference type="NCBI Taxonomy" id="2772076"/>
    <lineage>
        <taxon>Viruses</taxon>
        <taxon>Duplodnaviria</taxon>
        <taxon>Heunggongvirae</taxon>
        <taxon>Uroviricota</taxon>
        <taxon>Caudoviricetes</taxon>
        <taxon>Crassvirales</taxon>
        <taxon>Steigviridae</taxon>
        <taxon>Asinivirinae</taxon>
        <taxon>Mahlunavirus</taxon>
        <taxon>Mahlunavirus rarus</taxon>
    </lineage>
</organism>
<proteinExistence type="predicted"/>
<sequence length="179" mass="20374">MKTTNAKLLYYDKYVDCTYPTGEYFMLNVDYIHSVVQNILKVYDKKIGTLYLVGTNRSGNILLGGIATKLVEMGRDVVVYGFPRSHHEGRSLCIPTNSPVIMVDDFISSGNTVIELTNQVLNTMEASKNKLDMLCVSNELDEKGGDLCNIYDTYKIISKLFNYICCNNKQLRERIQTVW</sequence>
<evidence type="ECO:0008006" key="3">
    <source>
        <dbReference type="Google" id="ProtNLM"/>
    </source>
</evidence>
<dbReference type="KEGG" id="vg:65130265"/>
<evidence type="ECO:0000313" key="2">
    <source>
        <dbReference type="Proteomes" id="UP000594055"/>
    </source>
</evidence>
<name>A0A7M1RYY5_9CAUD</name>
<reference evidence="1 2" key="1">
    <citation type="submission" date="2020-07" db="EMBL/GenBank/DDBJ databases">
        <title>Taxonomic proposal: Crassvirales, a new order of highly abundant and diverse bacterial viruses.</title>
        <authorList>
            <person name="Shkoporov A.N."/>
            <person name="Stockdale S.R."/>
            <person name="Guerin E."/>
            <person name="Ross R.P."/>
            <person name="Hill C."/>
        </authorList>
    </citation>
    <scope>NUCLEOTIDE SEQUENCE [LARGE SCALE GENOMIC DNA]</scope>
</reference>
<dbReference type="InterPro" id="IPR000836">
    <property type="entry name" value="PRTase_dom"/>
</dbReference>
<dbReference type="CDD" id="cd06223">
    <property type="entry name" value="PRTases_typeI"/>
    <property type="match status" value="1"/>
</dbReference>
<evidence type="ECO:0000313" key="1">
    <source>
        <dbReference type="EMBL" id="QOR59655.1"/>
    </source>
</evidence>
<dbReference type="SUPFAM" id="SSF53271">
    <property type="entry name" value="PRTase-like"/>
    <property type="match status" value="1"/>
</dbReference>